<dbReference type="Proteomes" id="UP000252147">
    <property type="component" value="Unassembled WGS sequence"/>
</dbReference>
<protein>
    <submittedName>
        <fullName evidence="5">SMC-Scp complex subunit ScpB</fullName>
    </submittedName>
</protein>
<dbReference type="SUPFAM" id="SSF46785">
    <property type="entry name" value="Winged helix' DNA-binding domain"/>
    <property type="match status" value="2"/>
</dbReference>
<keyword evidence="2" id="KW-0132">Cell division</keyword>
<gene>
    <name evidence="5" type="primary">scpB</name>
    <name evidence="5" type="ORF">DBW97_02955</name>
</gene>
<dbReference type="Pfam" id="PF04079">
    <property type="entry name" value="SMC_ScpB"/>
    <property type="match status" value="1"/>
</dbReference>
<name>A0A368BNF4_9GAMM</name>
<comment type="caution">
    <text evidence="5">The sequence shown here is derived from an EMBL/GenBank/DDBJ whole genome shotgun (WGS) entry which is preliminary data.</text>
</comment>
<accession>A0A368BNF4</accession>
<evidence type="ECO:0000256" key="4">
    <source>
        <dbReference type="ARBA" id="ARBA00023306"/>
    </source>
</evidence>
<dbReference type="NCBIfam" id="TIGR00281">
    <property type="entry name" value="SMC-Scp complex subunit ScpB"/>
    <property type="match status" value="1"/>
</dbReference>
<reference evidence="5 6" key="1">
    <citation type="journal article" date="2018" name="Microbiome">
        <title>Fine metagenomic profile of the Mediterranean stratified and mixed water columns revealed by assembly and recruitment.</title>
        <authorList>
            <person name="Haro-Moreno J.M."/>
            <person name="Lopez-Perez M."/>
            <person name="De La Torre J.R."/>
            <person name="Picazo A."/>
            <person name="Camacho A."/>
            <person name="Rodriguez-Valera F."/>
        </authorList>
    </citation>
    <scope>NUCLEOTIDE SEQUENCE [LARGE SCALE GENOMIC DNA]</scope>
    <source>
        <strain evidence="5">MED-G83</strain>
    </source>
</reference>
<evidence type="ECO:0000256" key="1">
    <source>
        <dbReference type="ARBA" id="ARBA00022490"/>
    </source>
</evidence>
<keyword evidence="4" id="KW-0131">Cell cycle</keyword>
<dbReference type="PIRSF" id="PIRSF019345">
    <property type="entry name" value="ScpB"/>
    <property type="match status" value="1"/>
</dbReference>
<evidence type="ECO:0000313" key="6">
    <source>
        <dbReference type="Proteomes" id="UP000252147"/>
    </source>
</evidence>
<dbReference type="AlphaFoldDB" id="A0A368BNF4"/>
<proteinExistence type="predicted"/>
<evidence type="ECO:0000313" key="5">
    <source>
        <dbReference type="EMBL" id="RCL38226.1"/>
    </source>
</evidence>
<evidence type="ECO:0000256" key="2">
    <source>
        <dbReference type="ARBA" id="ARBA00022618"/>
    </source>
</evidence>
<dbReference type="EMBL" id="QOPD01000004">
    <property type="protein sequence ID" value="RCL38226.1"/>
    <property type="molecule type" value="Genomic_DNA"/>
</dbReference>
<sequence length="192" mass="21684">MDIKQRLEAILLASNRPLKISDFLELLELESGDEARVVAALYELQDEYKERSLNLVEVSTGFRVQIDQAFSNDIAKLWEVKPLKLSKTTLETLSIIAYMQPVTRGDIEEIRGVAVATNVIKLLIDQGWIKIKGYRDVAGRPALFITTQKFLDDFSMKSISDLPVLPELPDIPNISPELSLKDEAKEQPIQET</sequence>
<keyword evidence="1" id="KW-0963">Cytoplasm</keyword>
<dbReference type="InterPro" id="IPR005234">
    <property type="entry name" value="ScpB_csome_segregation"/>
</dbReference>
<keyword evidence="3" id="KW-0159">Chromosome partition</keyword>
<dbReference type="GO" id="GO:0051301">
    <property type="term" value="P:cell division"/>
    <property type="evidence" value="ECO:0007669"/>
    <property type="project" value="UniProtKB-KW"/>
</dbReference>
<evidence type="ECO:0000256" key="3">
    <source>
        <dbReference type="ARBA" id="ARBA00022829"/>
    </source>
</evidence>
<dbReference type="InterPro" id="IPR036388">
    <property type="entry name" value="WH-like_DNA-bd_sf"/>
</dbReference>
<dbReference type="PANTHER" id="PTHR34298">
    <property type="entry name" value="SEGREGATION AND CONDENSATION PROTEIN B"/>
    <property type="match status" value="1"/>
</dbReference>
<dbReference type="GO" id="GO:0051304">
    <property type="term" value="P:chromosome separation"/>
    <property type="evidence" value="ECO:0007669"/>
    <property type="project" value="InterPro"/>
</dbReference>
<dbReference type="PANTHER" id="PTHR34298:SF2">
    <property type="entry name" value="SEGREGATION AND CONDENSATION PROTEIN B"/>
    <property type="match status" value="1"/>
</dbReference>
<organism evidence="5 6">
    <name type="scientific">SAR86 cluster bacterium</name>
    <dbReference type="NCBI Taxonomy" id="2030880"/>
    <lineage>
        <taxon>Bacteria</taxon>
        <taxon>Pseudomonadati</taxon>
        <taxon>Pseudomonadota</taxon>
        <taxon>Gammaproteobacteria</taxon>
        <taxon>SAR86 cluster</taxon>
    </lineage>
</organism>
<dbReference type="Gene3D" id="1.10.10.10">
    <property type="entry name" value="Winged helix-like DNA-binding domain superfamily/Winged helix DNA-binding domain"/>
    <property type="match status" value="2"/>
</dbReference>
<dbReference type="InterPro" id="IPR036390">
    <property type="entry name" value="WH_DNA-bd_sf"/>
</dbReference>